<dbReference type="PANTHER" id="PTHR36221">
    <property type="entry name" value="DUF742 DOMAIN-CONTAINING PROTEIN"/>
    <property type="match status" value="1"/>
</dbReference>
<evidence type="ECO:0000313" key="2">
    <source>
        <dbReference type="Proteomes" id="UP001140076"/>
    </source>
</evidence>
<dbReference type="AlphaFoldDB" id="A0A9X3SH44"/>
<reference evidence="1" key="1">
    <citation type="submission" date="2021-10" db="EMBL/GenBank/DDBJ databases">
        <title>Streptomonospora sp. nov., isolated from mangrove soil.</title>
        <authorList>
            <person name="Chen X."/>
            <person name="Ge X."/>
            <person name="Liu W."/>
        </authorList>
    </citation>
    <scope>NUCLEOTIDE SEQUENCE</scope>
    <source>
        <strain evidence="1">S1-112</strain>
    </source>
</reference>
<keyword evidence="2" id="KW-1185">Reference proteome</keyword>
<comment type="caution">
    <text evidence="1">The sequence shown here is derived from an EMBL/GenBank/DDBJ whole genome shotgun (WGS) entry which is preliminary data.</text>
</comment>
<dbReference type="Proteomes" id="UP001140076">
    <property type="component" value="Unassembled WGS sequence"/>
</dbReference>
<protein>
    <submittedName>
        <fullName evidence="1">DUF742 domain-containing protein</fullName>
    </submittedName>
</protein>
<sequence>MVRPYTVTGGRTRPVDAGLDMISIVVALREPAGAAALEPEHAAILRLCDRPVSVAELSALLDLPITVVKVLLGDLIAAGDVLARAPLPVSDKPQLDVLQAVLDGIRRL</sequence>
<dbReference type="PANTHER" id="PTHR36221:SF1">
    <property type="entry name" value="DUF742 DOMAIN-CONTAINING PROTEIN"/>
    <property type="match status" value="1"/>
</dbReference>
<gene>
    <name evidence="1" type="ORF">LG943_24990</name>
</gene>
<organism evidence="1 2">
    <name type="scientific">Streptomonospora mangrovi</name>
    <dbReference type="NCBI Taxonomy" id="2883123"/>
    <lineage>
        <taxon>Bacteria</taxon>
        <taxon>Bacillati</taxon>
        <taxon>Actinomycetota</taxon>
        <taxon>Actinomycetes</taxon>
        <taxon>Streptosporangiales</taxon>
        <taxon>Nocardiopsidaceae</taxon>
        <taxon>Streptomonospora</taxon>
    </lineage>
</organism>
<dbReference type="InterPro" id="IPR007995">
    <property type="entry name" value="DUF742"/>
</dbReference>
<accession>A0A9X3SH44</accession>
<dbReference type="EMBL" id="JAJAQC010000063">
    <property type="protein sequence ID" value="MDA0567552.1"/>
    <property type="molecule type" value="Genomic_DNA"/>
</dbReference>
<name>A0A9X3SH44_9ACTN</name>
<evidence type="ECO:0000313" key="1">
    <source>
        <dbReference type="EMBL" id="MDA0567552.1"/>
    </source>
</evidence>
<dbReference type="Pfam" id="PF05331">
    <property type="entry name" value="DUF742"/>
    <property type="match status" value="1"/>
</dbReference>
<proteinExistence type="predicted"/>